<accession>A0A484KE87</accession>
<organism evidence="1 2">
    <name type="scientific">Cuscuta campestris</name>
    <dbReference type="NCBI Taxonomy" id="132261"/>
    <lineage>
        <taxon>Eukaryota</taxon>
        <taxon>Viridiplantae</taxon>
        <taxon>Streptophyta</taxon>
        <taxon>Embryophyta</taxon>
        <taxon>Tracheophyta</taxon>
        <taxon>Spermatophyta</taxon>
        <taxon>Magnoliopsida</taxon>
        <taxon>eudicotyledons</taxon>
        <taxon>Gunneridae</taxon>
        <taxon>Pentapetalae</taxon>
        <taxon>asterids</taxon>
        <taxon>lamiids</taxon>
        <taxon>Solanales</taxon>
        <taxon>Convolvulaceae</taxon>
        <taxon>Cuscuteae</taxon>
        <taxon>Cuscuta</taxon>
        <taxon>Cuscuta subgen. Grammica</taxon>
        <taxon>Cuscuta sect. Cleistogrammica</taxon>
    </lineage>
</organism>
<protein>
    <submittedName>
        <fullName evidence="1">Uncharacterized protein</fullName>
    </submittedName>
</protein>
<name>A0A484KE87_9ASTE</name>
<evidence type="ECO:0000313" key="1">
    <source>
        <dbReference type="EMBL" id="VFQ64231.1"/>
    </source>
</evidence>
<dbReference type="EMBL" id="OOIL02000382">
    <property type="protein sequence ID" value="VFQ64231.1"/>
    <property type="molecule type" value="Genomic_DNA"/>
</dbReference>
<sequence length="82" mass="9097">MQSEPHDASDPKARFYSYFFHQDILRGSPTTLEIDGDLQSLVPVPLPPLAQLQVSEAHRQNLSKNLASTATGSSKFRIEADE</sequence>
<gene>
    <name evidence="1" type="ORF">CCAM_LOCUS6007</name>
</gene>
<keyword evidence="2" id="KW-1185">Reference proteome</keyword>
<evidence type="ECO:0000313" key="2">
    <source>
        <dbReference type="Proteomes" id="UP000595140"/>
    </source>
</evidence>
<dbReference type="AlphaFoldDB" id="A0A484KE87"/>
<reference evidence="1 2" key="1">
    <citation type="submission" date="2018-04" db="EMBL/GenBank/DDBJ databases">
        <authorList>
            <person name="Vogel A."/>
        </authorList>
    </citation>
    <scope>NUCLEOTIDE SEQUENCE [LARGE SCALE GENOMIC DNA]</scope>
</reference>
<dbReference type="Proteomes" id="UP000595140">
    <property type="component" value="Unassembled WGS sequence"/>
</dbReference>
<proteinExistence type="predicted"/>